<dbReference type="NCBIfam" id="NF004798">
    <property type="entry name" value="PRK06147.1"/>
    <property type="match status" value="1"/>
</dbReference>
<comment type="caution">
    <text evidence="1">The sequence shown here is derived from an EMBL/GenBank/DDBJ whole genome shotgun (WGS) entry which is preliminary data.</text>
</comment>
<accession>A0A848FE27</accession>
<dbReference type="GO" id="GO:0016746">
    <property type="term" value="F:acyltransferase activity"/>
    <property type="evidence" value="ECO:0007669"/>
    <property type="project" value="InterPro"/>
</dbReference>
<proteinExistence type="predicted"/>
<evidence type="ECO:0008006" key="3">
    <source>
        <dbReference type="Google" id="ProtNLM"/>
    </source>
</evidence>
<evidence type="ECO:0000313" key="2">
    <source>
        <dbReference type="Proteomes" id="UP000574067"/>
    </source>
</evidence>
<dbReference type="SUPFAM" id="SSF53901">
    <property type="entry name" value="Thiolase-like"/>
    <property type="match status" value="1"/>
</dbReference>
<protein>
    <recommendedName>
        <fullName evidence="3">3-oxoacyl-[acyl-carrier-protein] synthase-1</fullName>
    </recommendedName>
</protein>
<dbReference type="AlphaFoldDB" id="A0A848FE27"/>
<organism evidence="1 2">
    <name type="scientific">Azohydromonas caseinilytica</name>
    <dbReference type="NCBI Taxonomy" id="2728836"/>
    <lineage>
        <taxon>Bacteria</taxon>
        <taxon>Pseudomonadati</taxon>
        <taxon>Pseudomonadota</taxon>
        <taxon>Betaproteobacteria</taxon>
        <taxon>Burkholderiales</taxon>
        <taxon>Sphaerotilaceae</taxon>
        <taxon>Azohydromonas</taxon>
    </lineage>
</organism>
<name>A0A848FE27_9BURK</name>
<dbReference type="InterPro" id="IPR016039">
    <property type="entry name" value="Thiolase-like"/>
</dbReference>
<dbReference type="EMBL" id="JABBFW010000011">
    <property type="protein sequence ID" value="NML16533.1"/>
    <property type="molecule type" value="Genomic_DNA"/>
</dbReference>
<gene>
    <name evidence="1" type="ORF">HHL10_16240</name>
</gene>
<sequence>MTWQRCVCVEATGLVTSVGLSAASTCAAIRAKLSNAAQTRLVPADEGWLVAHQVALEQPWRGLDKLASMAAMAIDECLEAVSSCERPVIPLLLCVAEPQRAGRIDDLDRRLFDRVGQWTGLGKSDGSGVIAQGRPGLITALHRARALLRSGRASRVLLAGTDSLLTWPVYRAYLDQQRLLTPLNSDGLMLGEAAGALLLTAGSGPSLRLCGIGTGIEPAKVDSGMPLRAQGLKSAIEAALAEAGVALHQMDWRVTDLSGEHYYFKEAALAVGRLLRAHKESFELWHPAQSVGETGAAAGFVGVAVADAAYRKAYAPGPWVLVHLGNDEGQRAAAVFGYGSVR</sequence>
<dbReference type="RefSeq" id="WP_169161442.1">
    <property type="nucleotide sequence ID" value="NZ_JABBFW010000011.1"/>
</dbReference>
<reference evidence="1 2" key="1">
    <citation type="submission" date="2020-04" db="EMBL/GenBank/DDBJ databases">
        <title>Azohydromonas sp. isolated from soil.</title>
        <authorList>
            <person name="Dahal R.H."/>
        </authorList>
    </citation>
    <scope>NUCLEOTIDE SEQUENCE [LARGE SCALE GENOMIC DNA]</scope>
    <source>
        <strain evidence="1 2">G-1-1-14</strain>
    </source>
</reference>
<dbReference type="Proteomes" id="UP000574067">
    <property type="component" value="Unassembled WGS sequence"/>
</dbReference>
<evidence type="ECO:0000313" key="1">
    <source>
        <dbReference type="EMBL" id="NML16533.1"/>
    </source>
</evidence>
<keyword evidence="2" id="KW-1185">Reference proteome</keyword>
<dbReference type="Gene3D" id="3.40.47.10">
    <property type="match status" value="1"/>
</dbReference>